<reference evidence="2" key="1">
    <citation type="journal article" date="2021" name="Nat. Commun.">
        <title>Genetic determinants of endophytism in the Arabidopsis root mycobiome.</title>
        <authorList>
            <person name="Mesny F."/>
            <person name="Miyauchi S."/>
            <person name="Thiergart T."/>
            <person name="Pickel B."/>
            <person name="Atanasova L."/>
            <person name="Karlsson M."/>
            <person name="Huettel B."/>
            <person name="Barry K.W."/>
            <person name="Haridas S."/>
            <person name="Chen C."/>
            <person name="Bauer D."/>
            <person name="Andreopoulos W."/>
            <person name="Pangilinan J."/>
            <person name="LaButti K."/>
            <person name="Riley R."/>
            <person name="Lipzen A."/>
            <person name="Clum A."/>
            <person name="Drula E."/>
            <person name="Henrissat B."/>
            <person name="Kohler A."/>
            <person name="Grigoriev I.V."/>
            <person name="Martin F.M."/>
            <person name="Hacquard S."/>
        </authorList>
    </citation>
    <scope>NUCLEOTIDE SEQUENCE</scope>
    <source>
        <strain evidence="2">MPI-CAGE-AT-0147</strain>
    </source>
</reference>
<evidence type="ECO:0000313" key="3">
    <source>
        <dbReference type="Proteomes" id="UP000738349"/>
    </source>
</evidence>
<evidence type="ECO:0000256" key="1">
    <source>
        <dbReference type="SAM" id="SignalP"/>
    </source>
</evidence>
<organism evidence="2 3">
    <name type="scientific">Dactylonectria macrodidyma</name>
    <dbReference type="NCBI Taxonomy" id="307937"/>
    <lineage>
        <taxon>Eukaryota</taxon>
        <taxon>Fungi</taxon>
        <taxon>Dikarya</taxon>
        <taxon>Ascomycota</taxon>
        <taxon>Pezizomycotina</taxon>
        <taxon>Sordariomycetes</taxon>
        <taxon>Hypocreomycetidae</taxon>
        <taxon>Hypocreales</taxon>
        <taxon>Nectriaceae</taxon>
        <taxon>Dactylonectria</taxon>
    </lineage>
</organism>
<protein>
    <submittedName>
        <fullName evidence="2">Uncharacterized protein</fullName>
    </submittedName>
</protein>
<gene>
    <name evidence="2" type="ORF">EDB81DRAFT_952035</name>
</gene>
<feature type="signal peptide" evidence="1">
    <location>
        <begin position="1"/>
        <end position="22"/>
    </location>
</feature>
<dbReference type="AlphaFoldDB" id="A0A9P9IL06"/>
<feature type="chain" id="PRO_5040305775" evidence="1">
    <location>
        <begin position="23"/>
        <end position="152"/>
    </location>
</feature>
<name>A0A9P9IL06_9HYPO</name>
<dbReference type="OrthoDB" id="5133123at2759"/>
<evidence type="ECO:0000313" key="2">
    <source>
        <dbReference type="EMBL" id="KAH7123065.1"/>
    </source>
</evidence>
<keyword evidence="1" id="KW-0732">Signal</keyword>
<dbReference type="Proteomes" id="UP000738349">
    <property type="component" value="Unassembled WGS sequence"/>
</dbReference>
<keyword evidence="3" id="KW-1185">Reference proteome</keyword>
<proteinExistence type="predicted"/>
<dbReference type="EMBL" id="JAGMUV010000023">
    <property type="protein sequence ID" value="KAH7123065.1"/>
    <property type="molecule type" value="Genomic_DNA"/>
</dbReference>
<comment type="caution">
    <text evidence="2">The sequence shown here is derived from an EMBL/GenBank/DDBJ whole genome shotgun (WGS) entry which is preliminary data.</text>
</comment>
<accession>A0A9P9IL06</accession>
<sequence length="152" mass="17238">MQLPTIPTAILVVAQLLSGVEANYEAHKATQINFYKDNICTNYAGEMAFWFLNDAYKNPLTGYMTRFRGGVEGDCHDFRQPKGTKSINTANCWFKDGQNWGGWCSCIVWDDWGCKGNQKETVDHCVPSRSDAGWQWKSSRCWILTDPPGFPN</sequence>